<evidence type="ECO:0000313" key="3">
    <source>
        <dbReference type="Proteomes" id="UP000034350"/>
    </source>
</evidence>
<dbReference type="RefSeq" id="XP_024329299.1">
    <property type="nucleotide sequence ID" value="XM_024475751.1"/>
</dbReference>
<comment type="caution">
    <text evidence="2">The sequence shown here is derived from an EMBL/GenBank/DDBJ whole genome shotgun (WGS) entry which is preliminary data.</text>
</comment>
<feature type="chain" id="PRO_5002530316" evidence="1">
    <location>
        <begin position="19"/>
        <end position="236"/>
    </location>
</feature>
<dbReference type="VEuPathDB" id="MicrosporidiaDB:NCER_102372"/>
<evidence type="ECO:0000313" key="2">
    <source>
        <dbReference type="EMBL" id="KKO73557.1"/>
    </source>
</evidence>
<organism evidence="2 3">
    <name type="scientific">Vairimorpha ceranae</name>
    <dbReference type="NCBI Taxonomy" id="40302"/>
    <lineage>
        <taxon>Eukaryota</taxon>
        <taxon>Fungi</taxon>
        <taxon>Fungi incertae sedis</taxon>
        <taxon>Microsporidia</taxon>
        <taxon>Nosematidae</taxon>
        <taxon>Vairimorpha</taxon>
    </lineage>
</organism>
<dbReference type="VEuPathDB" id="MicrosporidiaDB:AAJ76_481000742"/>
<dbReference type="AlphaFoldDB" id="A0A0F9YL34"/>
<keyword evidence="1" id="KW-0732">Signal</keyword>
<proteinExistence type="predicted"/>
<name>A0A0F9YL34_9MICR</name>
<dbReference type="GeneID" id="36320698"/>
<reference evidence="2 3" key="1">
    <citation type="journal article" date="2015" name="Environ. Microbiol.">
        <title>Genome analyses suggest the presence of polyploidy and recent human-driven expansions in eight global populations of the honeybee pathogen Nosema ceranae.</title>
        <authorList>
            <person name="Pelin A."/>
            <person name="Selman M."/>
            <person name="Aris-Brosou S."/>
            <person name="Farinelli L."/>
            <person name="Corradi N."/>
        </authorList>
    </citation>
    <scope>NUCLEOTIDE SEQUENCE [LARGE SCALE GENOMIC DNA]</scope>
    <source>
        <strain evidence="2 3">PA08 1199</strain>
    </source>
</reference>
<accession>A0A0F9YL34</accession>
<evidence type="ECO:0000256" key="1">
    <source>
        <dbReference type="SAM" id="SignalP"/>
    </source>
</evidence>
<dbReference type="Proteomes" id="UP000034350">
    <property type="component" value="Unassembled WGS sequence"/>
</dbReference>
<protein>
    <submittedName>
        <fullName evidence="2">Uncharacterized protein</fullName>
    </submittedName>
</protein>
<keyword evidence="3" id="KW-1185">Reference proteome</keyword>
<sequence length="236" mass="28147">MTLSNLLILTLYIDSAFTRKVWFSSKKDTMIIKLIKNLRLSDIKSLSIDLIDDHLQIVFKKSNNIKYSYEYIDQDLWGVIKKVIKEGVKKTLDKCKNMLIRGVHTTKIMNDYVDFNFKQRFVRLKNVFKRLIHACLYTRRIIVECICKTYFKIVELIRFIFNRIIIKYRSTSRIVSENIFSMLKKSAGILKYFLDKLYTESCSIKNTFCDRSKICYRAINNATRSFMKQKLKFKVE</sequence>
<feature type="signal peptide" evidence="1">
    <location>
        <begin position="1"/>
        <end position="18"/>
    </location>
</feature>
<dbReference type="EMBL" id="JPQZ01000479">
    <property type="protein sequence ID" value="KKO73557.1"/>
    <property type="molecule type" value="Genomic_DNA"/>
</dbReference>
<gene>
    <name evidence="2" type="ORF">AAJ76_481000742</name>
</gene>